<dbReference type="Gene3D" id="3.60.21.10">
    <property type="match status" value="1"/>
</dbReference>
<dbReference type="SUPFAM" id="SSF56300">
    <property type="entry name" value="Metallo-dependent phosphatases"/>
    <property type="match status" value="1"/>
</dbReference>
<reference evidence="2 3" key="1">
    <citation type="submission" date="2024-02" db="EMBL/GenBank/DDBJ databases">
        <authorList>
            <person name="Chen Y."/>
            <person name="Shah S."/>
            <person name="Dougan E. K."/>
            <person name="Thang M."/>
            <person name="Chan C."/>
        </authorList>
    </citation>
    <scope>NUCLEOTIDE SEQUENCE [LARGE SCALE GENOMIC DNA]</scope>
</reference>
<dbReference type="EMBL" id="CAXAMN010003069">
    <property type="protein sequence ID" value="CAK9002678.1"/>
    <property type="molecule type" value="Genomic_DNA"/>
</dbReference>
<dbReference type="InterPro" id="IPR006186">
    <property type="entry name" value="Ser/Thr-sp_prot-phosphatase"/>
</dbReference>
<keyword evidence="3" id="KW-1185">Reference proteome</keyword>
<dbReference type="InterPro" id="IPR029052">
    <property type="entry name" value="Metallo-depent_PP-like"/>
</dbReference>
<protein>
    <recommendedName>
        <fullName evidence="4">Calcineurin-like phosphoesterase domain-containing protein</fullName>
    </recommendedName>
</protein>
<evidence type="ECO:0008006" key="4">
    <source>
        <dbReference type="Google" id="ProtNLM"/>
    </source>
</evidence>
<comment type="caution">
    <text evidence="2">The sequence shown here is derived from an EMBL/GenBank/DDBJ whole genome shotgun (WGS) entry which is preliminary data.</text>
</comment>
<dbReference type="PRINTS" id="PR00114">
    <property type="entry name" value="STPHPHTASE"/>
</dbReference>
<gene>
    <name evidence="1" type="ORF">CCMP2556_LOCUS6936</name>
    <name evidence="2" type="ORF">CCMP2556_LOCUS6964</name>
</gene>
<sequence length="167" mass="19152">MCVETCTVLHSKEAQKAQVWRSSGSKSCELKEVRLQETAMNFVQPLEHDALKLMNGMYRNLPILEKWKVTRFLSKVTEEVLMPEFQSAEGHGYSREIPKEVQYLVIIGDLHGQLFNLIAYLVRIMETYTGQGLNPLDGSSLLLRDPRIQYVFLGDYVDRGERGLELS</sequence>
<evidence type="ECO:0000313" key="2">
    <source>
        <dbReference type="EMBL" id="CAK9002678.1"/>
    </source>
</evidence>
<evidence type="ECO:0000313" key="3">
    <source>
        <dbReference type="Proteomes" id="UP001642484"/>
    </source>
</evidence>
<evidence type="ECO:0000313" key="1">
    <source>
        <dbReference type="EMBL" id="CAK9002631.1"/>
    </source>
</evidence>
<dbReference type="Proteomes" id="UP001642484">
    <property type="component" value="Unassembled WGS sequence"/>
</dbReference>
<organism evidence="2 3">
    <name type="scientific">Durusdinium trenchii</name>
    <dbReference type="NCBI Taxonomy" id="1381693"/>
    <lineage>
        <taxon>Eukaryota</taxon>
        <taxon>Sar</taxon>
        <taxon>Alveolata</taxon>
        <taxon>Dinophyceae</taxon>
        <taxon>Suessiales</taxon>
        <taxon>Symbiodiniaceae</taxon>
        <taxon>Durusdinium</taxon>
    </lineage>
</organism>
<accession>A0ABP0IMW4</accession>
<proteinExistence type="predicted"/>
<dbReference type="EMBL" id="CAXAMN010003058">
    <property type="protein sequence ID" value="CAK9002631.1"/>
    <property type="molecule type" value="Genomic_DNA"/>
</dbReference>
<name>A0ABP0IMW4_9DINO</name>